<comment type="caution">
    <text evidence="2">The sequence shown here is derived from an EMBL/GenBank/DDBJ whole genome shotgun (WGS) entry which is preliminary data.</text>
</comment>
<organism evidence="2 3">
    <name type="scientific">Hallella seregens ATCC 51272</name>
    <dbReference type="NCBI Taxonomy" id="1336250"/>
    <lineage>
        <taxon>Bacteria</taxon>
        <taxon>Pseudomonadati</taxon>
        <taxon>Bacteroidota</taxon>
        <taxon>Bacteroidia</taxon>
        <taxon>Bacteroidales</taxon>
        <taxon>Prevotellaceae</taxon>
        <taxon>Hallella</taxon>
    </lineage>
</organism>
<proteinExistence type="predicted"/>
<feature type="chain" id="PRO_5047066362" evidence="1">
    <location>
        <begin position="20"/>
        <end position="403"/>
    </location>
</feature>
<dbReference type="RefSeq" id="WP_027951598.1">
    <property type="nucleotide sequence ID" value="NZ_JADU01000001.1"/>
</dbReference>
<evidence type="ECO:0000313" key="3">
    <source>
        <dbReference type="Proteomes" id="UP001589688"/>
    </source>
</evidence>
<feature type="signal peptide" evidence="1">
    <location>
        <begin position="1"/>
        <end position="19"/>
    </location>
</feature>
<accession>A0ABV5ZK11</accession>
<keyword evidence="3" id="KW-1185">Reference proteome</keyword>
<keyword evidence="1" id="KW-0732">Signal</keyword>
<dbReference type="Pfam" id="PF16153">
    <property type="entry name" value="DUF4861"/>
    <property type="match status" value="1"/>
</dbReference>
<protein>
    <submittedName>
        <fullName evidence="2">DUF4861 domain-containing protein</fullName>
    </submittedName>
</protein>
<reference evidence="2 3" key="1">
    <citation type="submission" date="2024-09" db="EMBL/GenBank/DDBJ databases">
        <authorList>
            <person name="Sun Q."/>
            <person name="Mori K."/>
        </authorList>
    </citation>
    <scope>NUCLEOTIDE SEQUENCE [LARGE SCALE GENOMIC DNA]</scope>
    <source>
        <strain evidence="2 3">ATCC 51272</strain>
    </source>
</reference>
<dbReference type="InterPro" id="IPR032342">
    <property type="entry name" value="DUF4861"/>
</dbReference>
<sequence>MKRKLAMTAAWALCTAVGAQTTVNLKLSSPLARQDAPVVLRLAPYGDVRSAVVTVDGHETPCQIDDLDQDGTNDELSFLVGFDKRQVRRAAVTLHAEGEPRQYPARTYAEIVLRNPKVTEKNKHDIYLSSITIDRRTANPYNVLHHHGVAFENELIAMRIYMDKRQTLDLYGKFRKRLELEATQFYTSKAQKAEGYGDDVLWVGNTFGLGALRGWDGKEPTLLDQVARRTQRIVAQGPVRTIVEVEDGGWTIVPDTRPVNMTLRYTLYAKHRDMEVDATFNRDLDGQELSTGIINVKNSTEYTDHDGLRGCWGTDWPSTDTLNWKRETVGLGIYVPRDYRVRELPADKDNYGFVVKPVGRHLHYGLAYTSDKEDFGYHSAQEWTAFLKEWKRETEHPVTVEKE</sequence>
<gene>
    <name evidence="2" type="ORF">ACFFK8_07950</name>
</gene>
<name>A0ABV5ZK11_9BACT</name>
<evidence type="ECO:0000313" key="2">
    <source>
        <dbReference type="EMBL" id="MFB9897728.1"/>
    </source>
</evidence>
<dbReference type="EMBL" id="JBHLZF010000002">
    <property type="protein sequence ID" value="MFB9897728.1"/>
    <property type="molecule type" value="Genomic_DNA"/>
</dbReference>
<dbReference type="Proteomes" id="UP001589688">
    <property type="component" value="Unassembled WGS sequence"/>
</dbReference>
<evidence type="ECO:0000256" key="1">
    <source>
        <dbReference type="SAM" id="SignalP"/>
    </source>
</evidence>